<dbReference type="RefSeq" id="WP_091159732.1">
    <property type="nucleotide sequence ID" value="NZ_FNOT01000012.1"/>
</dbReference>
<name>A0A1H3N1Z0_9ACTN</name>
<keyword evidence="2" id="KW-0812">Transmembrane</keyword>
<evidence type="ECO:0000256" key="2">
    <source>
        <dbReference type="SAM" id="Phobius"/>
    </source>
</evidence>
<sequence length="627" mass="62506">MLALTPRPLQTAGERALFAELTRWDTGGAVRGAVMASLPVLDGPVGRRISDAVLFVPEGLAVVRIAEVPRQRGVVTALPEGSWTVGPEAGRPGEVLQLSGGGSTPLDGLMRAGMDTAVRLRRAGLEPGRIARLTVLVGDLTGLVPADGDLGEGDQVALLEPRSLLLGIARSSRYTGVANPRLWTTADVRAALEALELDGRVPTTQELNGEGFPYSPYVLRTPELLAPAAMAAAVSGAEHPVPPAPRHPAPHAAAPEPPRPLVDPAAAAAVAAAAIRADEAAARAAAPACTRAQDLAVAPAIPAPAAVPSGVSAPPVPAAVPSGASAPPAPVPAARDTLVGPTVGLREESGGLGGLFAAAEPDPPQSVAVAPVAVPPVAVAPVAPEPAAASPVHVEPRPAPSAARSTGVPLVGPRRRSWRRTALLAAVGLLLVVLLVVGLTSLSGGDDGAAADASPAGDGQAVALADAATGPQPGQIETVDGRTFVAQRVQTDPTCVGNSYGAVADFFTATDCAGLARALYSTEVGGRPVVVSVSVADMGGADGARALRTLADQNGSGNVSDLLREGVRYPGGPERLSGAQYASAVSGSAVTVVETAWAGTGSTGSTADLDVVASNALVLPMPQPTAG</sequence>
<organism evidence="3 4">
    <name type="scientific">Geodermatophilus africanus</name>
    <dbReference type="NCBI Taxonomy" id="1137993"/>
    <lineage>
        <taxon>Bacteria</taxon>
        <taxon>Bacillati</taxon>
        <taxon>Actinomycetota</taxon>
        <taxon>Actinomycetes</taxon>
        <taxon>Geodermatophilales</taxon>
        <taxon>Geodermatophilaceae</taxon>
        <taxon>Geodermatophilus</taxon>
    </lineage>
</organism>
<dbReference type="OrthoDB" id="3663113at2"/>
<evidence type="ECO:0000313" key="4">
    <source>
        <dbReference type="Proteomes" id="UP000198921"/>
    </source>
</evidence>
<feature type="region of interest" description="Disordered" evidence="1">
    <location>
        <begin position="389"/>
        <end position="410"/>
    </location>
</feature>
<accession>A0A1H3N1Z0</accession>
<evidence type="ECO:0000313" key="3">
    <source>
        <dbReference type="EMBL" id="SDY82740.1"/>
    </source>
</evidence>
<keyword evidence="2" id="KW-1133">Transmembrane helix</keyword>
<keyword evidence="2" id="KW-0472">Membrane</keyword>
<dbReference type="Proteomes" id="UP000198921">
    <property type="component" value="Unassembled WGS sequence"/>
</dbReference>
<feature type="region of interest" description="Disordered" evidence="1">
    <location>
        <begin position="237"/>
        <end position="257"/>
    </location>
</feature>
<dbReference type="EMBL" id="FNOT01000012">
    <property type="protein sequence ID" value="SDY82740.1"/>
    <property type="molecule type" value="Genomic_DNA"/>
</dbReference>
<protein>
    <submittedName>
        <fullName evidence="3">Uncharacterized protein</fullName>
    </submittedName>
</protein>
<dbReference type="AlphaFoldDB" id="A0A1H3N1Z0"/>
<gene>
    <name evidence="3" type="ORF">SAMN05660209_03816</name>
</gene>
<dbReference type="STRING" id="1137993.SAMN05660209_03816"/>
<feature type="transmembrane region" description="Helical" evidence="2">
    <location>
        <begin position="422"/>
        <end position="442"/>
    </location>
</feature>
<proteinExistence type="predicted"/>
<evidence type="ECO:0000256" key="1">
    <source>
        <dbReference type="SAM" id="MobiDB-lite"/>
    </source>
</evidence>
<keyword evidence="4" id="KW-1185">Reference proteome</keyword>
<reference evidence="4" key="1">
    <citation type="submission" date="2016-10" db="EMBL/GenBank/DDBJ databases">
        <authorList>
            <person name="Varghese N."/>
            <person name="Submissions S."/>
        </authorList>
    </citation>
    <scope>NUCLEOTIDE SEQUENCE [LARGE SCALE GENOMIC DNA]</scope>
    <source>
        <strain evidence="4">DSM 45422</strain>
    </source>
</reference>